<feature type="signal peptide" evidence="1">
    <location>
        <begin position="1"/>
        <end position="18"/>
    </location>
</feature>
<dbReference type="Proteomes" id="UP001595735">
    <property type="component" value="Unassembled WGS sequence"/>
</dbReference>
<feature type="chain" id="PRO_5045770041" evidence="1">
    <location>
        <begin position="19"/>
        <end position="186"/>
    </location>
</feature>
<dbReference type="InterPro" id="IPR046551">
    <property type="entry name" value="DUF6705"/>
</dbReference>
<evidence type="ECO:0000313" key="3">
    <source>
        <dbReference type="EMBL" id="MFC3755270.1"/>
    </source>
</evidence>
<evidence type="ECO:0000259" key="2">
    <source>
        <dbReference type="Pfam" id="PF20448"/>
    </source>
</evidence>
<dbReference type="EMBL" id="JBHRYO010000002">
    <property type="protein sequence ID" value="MFC3755270.1"/>
    <property type="molecule type" value="Genomic_DNA"/>
</dbReference>
<dbReference type="PROSITE" id="PS51257">
    <property type="entry name" value="PROKAR_LIPOPROTEIN"/>
    <property type="match status" value="1"/>
</dbReference>
<gene>
    <name evidence="3" type="ORF">ACFONJ_04715</name>
</gene>
<keyword evidence="4" id="KW-1185">Reference proteome</keyword>
<reference evidence="4" key="1">
    <citation type="journal article" date="2019" name="Int. J. Syst. Evol. Microbiol.">
        <title>The Global Catalogue of Microorganisms (GCM) 10K type strain sequencing project: providing services to taxonomists for standard genome sequencing and annotation.</title>
        <authorList>
            <consortium name="The Broad Institute Genomics Platform"/>
            <consortium name="The Broad Institute Genome Sequencing Center for Infectious Disease"/>
            <person name="Wu L."/>
            <person name="Ma J."/>
        </authorList>
    </citation>
    <scope>NUCLEOTIDE SEQUENCE [LARGE SCALE GENOMIC DNA]</scope>
    <source>
        <strain evidence="4">CECT 7798</strain>
    </source>
</reference>
<evidence type="ECO:0000313" key="4">
    <source>
        <dbReference type="Proteomes" id="UP001595735"/>
    </source>
</evidence>
<sequence>MRSKLVIFGLLVVFSCKAQEIHPLNTSALDVPAGSYFKDSNNELDSFIGRWQGNFQEKNITLQIFKQVKVPIERFGKPFYRDQIFVKYEVKKGNTVLESSMNKDFTNNIGLSIKGSKIQDNSITLVFSGGNCSVGIGIIALKKINTTQFSWGYYPGTTTTNDKDCPPNRDYTIYLPETENLIFTKQ</sequence>
<keyword evidence="1" id="KW-0732">Signal</keyword>
<protein>
    <submittedName>
        <fullName evidence="3">DUF6705 family protein</fullName>
    </submittedName>
</protein>
<organism evidence="3 4">
    <name type="scientific">Chryseobacterium tructae</name>
    <dbReference type="NCBI Taxonomy" id="1037380"/>
    <lineage>
        <taxon>Bacteria</taxon>
        <taxon>Pseudomonadati</taxon>
        <taxon>Bacteroidota</taxon>
        <taxon>Flavobacteriia</taxon>
        <taxon>Flavobacteriales</taxon>
        <taxon>Weeksellaceae</taxon>
        <taxon>Chryseobacterium group</taxon>
        <taxon>Chryseobacterium</taxon>
    </lineage>
</organism>
<name>A0ABV7XR19_9FLAO</name>
<comment type="caution">
    <text evidence="3">The sequence shown here is derived from an EMBL/GenBank/DDBJ whole genome shotgun (WGS) entry which is preliminary data.</text>
</comment>
<evidence type="ECO:0000256" key="1">
    <source>
        <dbReference type="SAM" id="SignalP"/>
    </source>
</evidence>
<accession>A0ABV7XR19</accession>
<feature type="domain" description="DUF6705" evidence="2">
    <location>
        <begin position="3"/>
        <end position="127"/>
    </location>
</feature>
<dbReference type="RefSeq" id="WP_290295329.1">
    <property type="nucleotide sequence ID" value="NZ_JAUFQR010000001.1"/>
</dbReference>
<proteinExistence type="predicted"/>
<dbReference type="Pfam" id="PF20448">
    <property type="entry name" value="DUF6705"/>
    <property type="match status" value="1"/>
</dbReference>